<dbReference type="Pfam" id="PF05013">
    <property type="entry name" value="FGase"/>
    <property type="match status" value="1"/>
</dbReference>
<dbReference type="InterPro" id="IPR007709">
    <property type="entry name" value="N-FG_amidohydro"/>
</dbReference>
<evidence type="ECO:0000313" key="1">
    <source>
        <dbReference type="EMBL" id="CAN92498.1"/>
    </source>
</evidence>
<dbReference type="InterPro" id="IPR011227">
    <property type="entry name" value="UCP029730"/>
</dbReference>
<dbReference type="BioCyc" id="SCEL448385:SCE_RS11990-MONOMER"/>
<organism evidence="1 2">
    <name type="scientific">Sorangium cellulosum (strain So ce56)</name>
    <name type="common">Polyangium cellulosum (strain So ce56)</name>
    <dbReference type="NCBI Taxonomy" id="448385"/>
    <lineage>
        <taxon>Bacteria</taxon>
        <taxon>Pseudomonadati</taxon>
        <taxon>Myxococcota</taxon>
        <taxon>Polyangia</taxon>
        <taxon>Polyangiales</taxon>
        <taxon>Polyangiaceae</taxon>
        <taxon>Sorangium</taxon>
    </lineage>
</organism>
<dbReference type="RefSeq" id="WP_012234971.1">
    <property type="nucleotide sequence ID" value="NC_010162.1"/>
</dbReference>
<dbReference type="Gene3D" id="3.40.630.40">
    <property type="entry name" value="Zn-dependent exopeptidases"/>
    <property type="match status" value="1"/>
</dbReference>
<dbReference type="SUPFAM" id="SSF53187">
    <property type="entry name" value="Zn-dependent exopeptidases"/>
    <property type="match status" value="1"/>
</dbReference>
<dbReference type="EMBL" id="AM746676">
    <property type="protein sequence ID" value="CAN92498.1"/>
    <property type="molecule type" value="Genomic_DNA"/>
</dbReference>
<dbReference type="HOGENOM" id="CLU_079628_0_0_7"/>
<protein>
    <recommendedName>
        <fullName evidence="3">N-formylglutamate amidohydrolase</fullName>
    </recommendedName>
</protein>
<dbReference type="eggNOG" id="COG3931">
    <property type="taxonomic scope" value="Bacteria"/>
</dbReference>
<reference evidence="1 2" key="1">
    <citation type="journal article" date="2007" name="Nat. Biotechnol.">
        <title>Complete genome sequence of the myxobacterium Sorangium cellulosum.</title>
        <authorList>
            <person name="Schneiker S."/>
            <person name="Perlova O."/>
            <person name="Kaiser O."/>
            <person name="Gerth K."/>
            <person name="Alici A."/>
            <person name="Altmeyer M.O."/>
            <person name="Bartels D."/>
            <person name="Bekel T."/>
            <person name="Beyer S."/>
            <person name="Bode E."/>
            <person name="Bode H.B."/>
            <person name="Bolten C.J."/>
            <person name="Choudhuri J.V."/>
            <person name="Doss S."/>
            <person name="Elnakady Y.A."/>
            <person name="Frank B."/>
            <person name="Gaigalat L."/>
            <person name="Goesmann A."/>
            <person name="Groeger C."/>
            <person name="Gross F."/>
            <person name="Jelsbak L."/>
            <person name="Jelsbak L."/>
            <person name="Kalinowski J."/>
            <person name="Kegler C."/>
            <person name="Knauber T."/>
            <person name="Konietzny S."/>
            <person name="Kopp M."/>
            <person name="Krause L."/>
            <person name="Krug D."/>
            <person name="Linke B."/>
            <person name="Mahmud T."/>
            <person name="Martinez-Arias R."/>
            <person name="McHardy A.C."/>
            <person name="Merai M."/>
            <person name="Meyer F."/>
            <person name="Mormann S."/>
            <person name="Munoz-Dorado J."/>
            <person name="Perez J."/>
            <person name="Pradella S."/>
            <person name="Rachid S."/>
            <person name="Raddatz G."/>
            <person name="Rosenau F."/>
            <person name="Rueckert C."/>
            <person name="Sasse F."/>
            <person name="Scharfe M."/>
            <person name="Schuster S.C."/>
            <person name="Suen G."/>
            <person name="Treuner-Lange A."/>
            <person name="Velicer G.J."/>
            <person name="Vorholter F.-J."/>
            <person name="Weissman K.J."/>
            <person name="Welch R.D."/>
            <person name="Wenzel S.C."/>
            <person name="Whitworth D.E."/>
            <person name="Wilhelm S."/>
            <person name="Wittmann C."/>
            <person name="Bloecker H."/>
            <person name="Puehler A."/>
            <person name="Mueller R."/>
        </authorList>
    </citation>
    <scope>NUCLEOTIDE SEQUENCE [LARGE SCALE GENOMIC DNA]</scope>
    <source>
        <strain evidence="2">So ce56</strain>
    </source>
</reference>
<gene>
    <name evidence="1" type="ordered locus">sce2339</name>
</gene>
<name>A9G1D4_SORC5</name>
<dbReference type="PIRSF" id="PIRSF029730">
    <property type="entry name" value="UCP029730"/>
    <property type="match status" value="1"/>
</dbReference>
<dbReference type="Proteomes" id="UP000002139">
    <property type="component" value="Chromosome"/>
</dbReference>
<keyword evidence="2" id="KW-1185">Reference proteome</keyword>
<evidence type="ECO:0008006" key="3">
    <source>
        <dbReference type="Google" id="ProtNLM"/>
    </source>
</evidence>
<sequence>MSSSSSASPALRILAPDEPPAFEVVNPEGRSSAVLLCDHASNAVPRSLPELGRQHEALREHTGWDIGAARLSRRLSALLDAPLVLSGYSRLVIDCNRPLGSPTSIPEISCGVPIPGNTIDAAEARARADACFWPYHRAITALLDARRDRRERTAILSMHSFTPAMPGQDRPWHAAVLYGRDRRLAAPFLEALRREPGLCVGDNEPYRVTEGGDYGIPTHGEARGLPCVLLEIRQDGLLTDEGVEAWAQRLAASYRAIEASGVDLSALSPDAAAGR</sequence>
<evidence type="ECO:0000313" key="2">
    <source>
        <dbReference type="Proteomes" id="UP000002139"/>
    </source>
</evidence>
<dbReference type="AlphaFoldDB" id="A9G1D4"/>
<proteinExistence type="predicted"/>
<dbReference type="KEGG" id="scl:sce2339"/>
<dbReference type="STRING" id="448385.sce2339"/>
<accession>A9G1D4</accession>